<evidence type="ECO:0000256" key="1">
    <source>
        <dbReference type="SAM" id="MobiDB-lite"/>
    </source>
</evidence>
<organism evidence="3">
    <name type="scientific">Rhipicephalus zambeziensis</name>
    <dbReference type="NCBI Taxonomy" id="60191"/>
    <lineage>
        <taxon>Eukaryota</taxon>
        <taxon>Metazoa</taxon>
        <taxon>Ecdysozoa</taxon>
        <taxon>Arthropoda</taxon>
        <taxon>Chelicerata</taxon>
        <taxon>Arachnida</taxon>
        <taxon>Acari</taxon>
        <taxon>Parasitiformes</taxon>
        <taxon>Ixodida</taxon>
        <taxon>Ixodoidea</taxon>
        <taxon>Ixodidae</taxon>
        <taxon>Rhipicephalinae</taxon>
        <taxon>Rhipicephalus</taxon>
        <taxon>Rhipicephalus</taxon>
    </lineage>
</organism>
<protein>
    <submittedName>
        <fullName evidence="3">Uncharacterized protein</fullName>
    </submittedName>
</protein>
<reference evidence="3" key="1">
    <citation type="journal article" date="2017" name="Parasit. Vectors">
        <title>Sialotranscriptomics of Rhipicephalus zambeziensis reveals intricate expression profiles of secretory proteins and suggests tight temporal transcriptional regulation during blood-feeding.</title>
        <authorList>
            <person name="de Castro M.H."/>
            <person name="de Klerk D."/>
            <person name="Pienaar R."/>
            <person name="Rees D.J.G."/>
            <person name="Mans B.J."/>
        </authorList>
    </citation>
    <scope>NUCLEOTIDE SEQUENCE</scope>
    <source>
        <tissue evidence="3">Salivary glands</tissue>
    </source>
</reference>
<evidence type="ECO:0000256" key="2">
    <source>
        <dbReference type="SAM" id="SignalP"/>
    </source>
</evidence>
<dbReference type="EMBL" id="GFPF01003151">
    <property type="protein sequence ID" value="MAA14297.1"/>
    <property type="molecule type" value="Transcribed_RNA"/>
</dbReference>
<proteinExistence type="predicted"/>
<feature type="signal peptide" evidence="2">
    <location>
        <begin position="1"/>
        <end position="21"/>
    </location>
</feature>
<accession>A0A224Y9G5</accession>
<keyword evidence="2" id="KW-0732">Signal</keyword>
<name>A0A224Y9G5_9ACAR</name>
<feature type="compositionally biased region" description="Low complexity" evidence="1">
    <location>
        <begin position="75"/>
        <end position="84"/>
    </location>
</feature>
<feature type="compositionally biased region" description="Low complexity" evidence="1">
    <location>
        <begin position="92"/>
        <end position="108"/>
    </location>
</feature>
<feature type="region of interest" description="Disordered" evidence="1">
    <location>
        <begin position="60"/>
        <end position="154"/>
    </location>
</feature>
<evidence type="ECO:0000313" key="3">
    <source>
        <dbReference type="EMBL" id="MAA14297.1"/>
    </source>
</evidence>
<feature type="compositionally biased region" description="Low complexity" evidence="1">
    <location>
        <begin position="118"/>
        <end position="142"/>
    </location>
</feature>
<dbReference type="AlphaFoldDB" id="A0A224Y9G5"/>
<feature type="chain" id="PRO_5012533418" evidence="2">
    <location>
        <begin position="22"/>
        <end position="154"/>
    </location>
</feature>
<sequence>MNKVSSTRMAMFMAASTFLLSAMQDYSQSCANGAPVNRQPLGAPAGCAGCLGGLLARVRAPHGGRTQPNLRQHLGGRQQPVGRQQPGGGQQPSGKHQPGVRQQAGIRPGPAPRPPAVPGTRRGSSPGSSPGSSLASPGELPGAFGPLELMKTPT</sequence>